<reference evidence="2 3" key="1">
    <citation type="submission" date="2016-10" db="EMBL/GenBank/DDBJ databases">
        <title>Complete genome sequences of three Cupriavidus strains isolated from various Malaysian environments.</title>
        <authorList>
            <person name="Abdullah A.A.-A."/>
            <person name="Shafie N.A.H."/>
            <person name="Lau N.S."/>
        </authorList>
    </citation>
    <scope>NUCLEOTIDE SEQUENCE [LARGE SCALE GENOMIC DNA]</scope>
    <source>
        <strain evidence="2 3">USMAA1020</strain>
    </source>
</reference>
<feature type="chain" id="PRO_5045476026" evidence="1">
    <location>
        <begin position="25"/>
        <end position="75"/>
    </location>
</feature>
<evidence type="ECO:0000313" key="2">
    <source>
        <dbReference type="EMBL" id="AOZ09064.1"/>
    </source>
</evidence>
<keyword evidence="3" id="KW-1185">Reference proteome</keyword>
<dbReference type="Proteomes" id="UP000177515">
    <property type="component" value="Chromosome 2"/>
</dbReference>
<dbReference type="EMBL" id="CP017755">
    <property type="protein sequence ID" value="AOZ09064.1"/>
    <property type="molecule type" value="Genomic_DNA"/>
</dbReference>
<organism evidence="2 3">
    <name type="scientific">Cupriavidus malaysiensis</name>
    <dbReference type="NCBI Taxonomy" id="367825"/>
    <lineage>
        <taxon>Bacteria</taxon>
        <taxon>Pseudomonadati</taxon>
        <taxon>Pseudomonadota</taxon>
        <taxon>Betaproteobacteria</taxon>
        <taxon>Burkholderiales</taxon>
        <taxon>Burkholderiaceae</taxon>
        <taxon>Cupriavidus</taxon>
    </lineage>
</organism>
<dbReference type="RefSeq" id="WP_071021225.1">
    <property type="nucleotide sequence ID" value="NZ_CP017755.1"/>
</dbReference>
<name>A0ABM7DMI9_9BURK</name>
<keyword evidence="1" id="KW-0732">Signal</keyword>
<proteinExistence type="predicted"/>
<feature type="signal peptide" evidence="1">
    <location>
        <begin position="1"/>
        <end position="24"/>
    </location>
</feature>
<evidence type="ECO:0000313" key="3">
    <source>
        <dbReference type="Proteomes" id="UP000177515"/>
    </source>
</evidence>
<evidence type="ECO:0000256" key="1">
    <source>
        <dbReference type="SAM" id="SignalP"/>
    </source>
</evidence>
<accession>A0ABM7DMI9</accession>
<sequence length="75" mass="8120">MKKAALSFLALAATLGALSTPVFAQQGPRPFDSAAHAGQRDVYVDGAIKPRARQMTHWGEEASHYIANGDDRFPH</sequence>
<gene>
    <name evidence="2" type="ORF">BKK80_24810</name>
</gene>
<protein>
    <submittedName>
        <fullName evidence="2">Uncharacterized protein</fullName>
    </submittedName>
</protein>